<dbReference type="GO" id="GO:0005886">
    <property type="term" value="C:plasma membrane"/>
    <property type="evidence" value="ECO:0007669"/>
    <property type="project" value="TreeGrafter"/>
</dbReference>
<feature type="transmembrane region" description="Helical" evidence="9">
    <location>
        <begin position="25"/>
        <end position="49"/>
    </location>
</feature>
<dbReference type="STRING" id="1385699.A7A78_04000"/>
<keyword evidence="7" id="KW-0406">Ion transport</keyword>
<comment type="subcellular location">
    <subcellularLocation>
        <location evidence="1">Membrane</location>
        <topology evidence="1">Multi-pass membrane protein</topology>
    </subcellularLocation>
</comment>
<feature type="transmembrane region" description="Helical" evidence="9">
    <location>
        <begin position="92"/>
        <end position="111"/>
    </location>
</feature>
<dbReference type="InterPro" id="IPR027470">
    <property type="entry name" value="Cation_efflux_CTD"/>
</dbReference>
<evidence type="ECO:0000256" key="7">
    <source>
        <dbReference type="ARBA" id="ARBA00023065"/>
    </source>
</evidence>
<dbReference type="Pfam" id="PF01545">
    <property type="entry name" value="Cation_efflux"/>
    <property type="match status" value="1"/>
</dbReference>
<keyword evidence="8 9" id="KW-0472">Membrane</keyword>
<dbReference type="GO" id="GO:0005385">
    <property type="term" value="F:zinc ion transmembrane transporter activity"/>
    <property type="evidence" value="ECO:0007669"/>
    <property type="project" value="TreeGrafter"/>
</dbReference>
<dbReference type="Gene3D" id="1.20.1510.10">
    <property type="entry name" value="Cation efflux protein transmembrane domain"/>
    <property type="match status" value="1"/>
</dbReference>
<keyword evidence="6 9" id="KW-1133">Transmembrane helix</keyword>
<evidence type="ECO:0000256" key="3">
    <source>
        <dbReference type="ARBA" id="ARBA00022448"/>
    </source>
</evidence>
<feature type="domain" description="Cation efflux protein transmembrane" evidence="10">
    <location>
        <begin position="25"/>
        <end position="216"/>
    </location>
</feature>
<evidence type="ECO:0000256" key="1">
    <source>
        <dbReference type="ARBA" id="ARBA00004141"/>
    </source>
</evidence>
<dbReference type="RefSeq" id="WP_068762076.1">
    <property type="nucleotide sequence ID" value="NZ_LXIE01000023.1"/>
</dbReference>
<dbReference type="InterPro" id="IPR002524">
    <property type="entry name" value="Cation_efflux"/>
</dbReference>
<protein>
    <submittedName>
        <fullName evidence="12">Cobalt transporter</fullName>
    </submittedName>
</protein>
<feature type="domain" description="Cation efflux protein cytoplasmic" evidence="11">
    <location>
        <begin position="220"/>
        <end position="297"/>
    </location>
</feature>
<reference evidence="12 13" key="1">
    <citation type="submission" date="2016-05" db="EMBL/GenBank/DDBJ databases">
        <title>Genome sequencing of Vitellibacter soesokkakensis RSSK-12.</title>
        <authorList>
            <person name="Thevarajoo S."/>
            <person name="Selvaratnam C."/>
            <person name="Goh K.M."/>
            <person name="Chan K.-G."/>
            <person name="Chong C.S."/>
        </authorList>
    </citation>
    <scope>NUCLEOTIDE SEQUENCE [LARGE SCALE GENOMIC DNA]</scope>
    <source>
        <strain evidence="12 13">RSSK-12</strain>
    </source>
</reference>
<feature type="transmembrane region" description="Helical" evidence="9">
    <location>
        <begin position="185"/>
        <end position="208"/>
    </location>
</feature>
<dbReference type="AlphaFoldDB" id="A0A1A9LD50"/>
<dbReference type="SUPFAM" id="SSF160240">
    <property type="entry name" value="Cation efflux protein cytoplasmic domain-like"/>
    <property type="match status" value="1"/>
</dbReference>
<comment type="similarity">
    <text evidence="2">Belongs to the cation diffusion facilitator (CDF) transporter (TC 2.A.4) family. SLC30A subfamily.</text>
</comment>
<dbReference type="Gene3D" id="3.30.70.1350">
    <property type="entry name" value="Cation efflux protein, cytoplasmic domain"/>
    <property type="match status" value="1"/>
</dbReference>
<organism evidence="12 13">
    <name type="scientific">Aequorivita soesokkakensis</name>
    <dbReference type="NCBI Taxonomy" id="1385699"/>
    <lineage>
        <taxon>Bacteria</taxon>
        <taxon>Pseudomonadati</taxon>
        <taxon>Bacteroidota</taxon>
        <taxon>Flavobacteriia</taxon>
        <taxon>Flavobacteriales</taxon>
        <taxon>Flavobacteriaceae</taxon>
        <taxon>Aequorivita</taxon>
    </lineage>
</organism>
<dbReference type="OrthoDB" id="9809646at2"/>
<dbReference type="Pfam" id="PF16916">
    <property type="entry name" value="ZT_dimer"/>
    <property type="match status" value="1"/>
</dbReference>
<feature type="transmembrane region" description="Helical" evidence="9">
    <location>
        <begin position="127"/>
        <end position="147"/>
    </location>
</feature>
<evidence type="ECO:0000256" key="2">
    <source>
        <dbReference type="ARBA" id="ARBA00008873"/>
    </source>
</evidence>
<evidence type="ECO:0000313" key="13">
    <source>
        <dbReference type="Proteomes" id="UP000077552"/>
    </source>
</evidence>
<evidence type="ECO:0000256" key="5">
    <source>
        <dbReference type="ARBA" id="ARBA00022906"/>
    </source>
</evidence>
<dbReference type="NCBIfam" id="TIGR01297">
    <property type="entry name" value="CDF"/>
    <property type="match status" value="1"/>
</dbReference>
<evidence type="ECO:0000256" key="8">
    <source>
        <dbReference type="ARBA" id="ARBA00023136"/>
    </source>
</evidence>
<keyword evidence="4 9" id="KW-0812">Transmembrane</keyword>
<feature type="transmembrane region" description="Helical" evidence="9">
    <location>
        <begin position="159"/>
        <end position="179"/>
    </location>
</feature>
<evidence type="ECO:0000256" key="4">
    <source>
        <dbReference type="ARBA" id="ARBA00022692"/>
    </source>
</evidence>
<evidence type="ECO:0000259" key="10">
    <source>
        <dbReference type="Pfam" id="PF01545"/>
    </source>
</evidence>
<comment type="caution">
    <text evidence="12">The sequence shown here is derived from an EMBL/GenBank/DDBJ whole genome shotgun (WGS) entry which is preliminary data.</text>
</comment>
<keyword evidence="13" id="KW-1185">Reference proteome</keyword>
<dbReference type="EMBL" id="LXIE01000023">
    <property type="protein sequence ID" value="OAD90987.1"/>
    <property type="molecule type" value="Genomic_DNA"/>
</dbReference>
<dbReference type="SUPFAM" id="SSF161111">
    <property type="entry name" value="Cation efflux protein transmembrane domain-like"/>
    <property type="match status" value="1"/>
</dbReference>
<dbReference type="InterPro" id="IPR058533">
    <property type="entry name" value="Cation_efflux_TM"/>
</dbReference>
<name>A0A1A9LD50_9FLAO</name>
<dbReference type="InterPro" id="IPR036837">
    <property type="entry name" value="Cation_efflux_CTD_sf"/>
</dbReference>
<gene>
    <name evidence="12" type="ORF">A7A78_04000</name>
</gene>
<sequence length="309" mass="34799">MAHNHAHSHNDSHGHSHPDLKGRKLLLSILLNIGITVAQVIGGLISGSLSLLSDALHNFSDVLSLIVSYIADRYSKKDASVTKTFGYKRAEIIAAFVNSATLIVVAIYLIYEAILRFMDPHTIESGLVIWLAILGIVFNGFSVLLLFKDSKTNMNMRSAYLHLFTDMAASVAVLIGGLLMKYFEWFWVDSLLTVLIALYLLIMGYGLLKSSFKVLMLFTPDDINLETISEAICKIPEIKNVHHMHIWQLNEQETHLEAHVDFYEDVTLTQFDAVLTKVEEVLFHDFGINHVTIQPEHQKDDPKDIIVQD</sequence>
<keyword evidence="3" id="KW-0813">Transport</keyword>
<dbReference type="PANTHER" id="PTHR11562:SF17">
    <property type="entry name" value="RE54080P-RELATED"/>
    <property type="match status" value="1"/>
</dbReference>
<evidence type="ECO:0000256" key="9">
    <source>
        <dbReference type="SAM" id="Phobius"/>
    </source>
</evidence>
<accession>A0A1A9LD50</accession>
<dbReference type="InterPro" id="IPR027469">
    <property type="entry name" value="Cation_efflux_TMD_sf"/>
</dbReference>
<dbReference type="PANTHER" id="PTHR11562">
    <property type="entry name" value="CATION EFFLUX PROTEIN/ ZINC TRANSPORTER"/>
    <property type="match status" value="1"/>
</dbReference>
<dbReference type="InterPro" id="IPR050681">
    <property type="entry name" value="CDF/SLC30A"/>
</dbReference>
<evidence type="ECO:0000313" key="12">
    <source>
        <dbReference type="EMBL" id="OAD90987.1"/>
    </source>
</evidence>
<evidence type="ECO:0000256" key="6">
    <source>
        <dbReference type="ARBA" id="ARBA00022989"/>
    </source>
</evidence>
<dbReference type="Proteomes" id="UP000077552">
    <property type="component" value="Unassembled WGS sequence"/>
</dbReference>
<proteinExistence type="inferred from homology"/>
<evidence type="ECO:0000259" key="11">
    <source>
        <dbReference type="Pfam" id="PF16916"/>
    </source>
</evidence>
<keyword evidence="5" id="KW-0864">Zinc transport</keyword>
<keyword evidence="5" id="KW-0862">Zinc</keyword>